<evidence type="ECO:0000256" key="4">
    <source>
        <dbReference type="ARBA" id="ARBA00022989"/>
    </source>
</evidence>
<comment type="similarity">
    <text evidence="2 6">Belongs to the peroxisomal membrane protein PXMP2/4 family.</text>
</comment>
<comment type="subcellular location">
    <subcellularLocation>
        <location evidence="1">Membrane</location>
        <topology evidence="1">Multi-pass membrane protein</topology>
    </subcellularLocation>
</comment>
<keyword evidence="4" id="KW-1133">Transmembrane helix</keyword>
<dbReference type="AlphaFoldDB" id="A0A1S9RS74"/>
<organism evidence="7 8">
    <name type="scientific">Penicillium brasilianum</name>
    <dbReference type="NCBI Taxonomy" id="104259"/>
    <lineage>
        <taxon>Eukaryota</taxon>
        <taxon>Fungi</taxon>
        <taxon>Dikarya</taxon>
        <taxon>Ascomycota</taxon>
        <taxon>Pezizomycotina</taxon>
        <taxon>Eurotiomycetes</taxon>
        <taxon>Eurotiomycetidae</taxon>
        <taxon>Eurotiales</taxon>
        <taxon>Aspergillaceae</taxon>
        <taxon>Penicillium</taxon>
    </lineage>
</organism>
<evidence type="ECO:0000256" key="2">
    <source>
        <dbReference type="ARBA" id="ARBA00006824"/>
    </source>
</evidence>
<dbReference type="EMBL" id="LJBN01000119">
    <property type="protein sequence ID" value="OOQ88355.1"/>
    <property type="molecule type" value="Genomic_DNA"/>
</dbReference>
<dbReference type="PANTHER" id="PTHR11266">
    <property type="entry name" value="PEROXISOMAL MEMBRANE PROTEIN 2, PXMP2 MPV17"/>
    <property type="match status" value="1"/>
</dbReference>
<evidence type="ECO:0000256" key="5">
    <source>
        <dbReference type="ARBA" id="ARBA00023136"/>
    </source>
</evidence>
<dbReference type="GO" id="GO:0005739">
    <property type="term" value="C:mitochondrion"/>
    <property type="evidence" value="ECO:0007669"/>
    <property type="project" value="TreeGrafter"/>
</dbReference>
<dbReference type="Proteomes" id="UP000190744">
    <property type="component" value="Unassembled WGS sequence"/>
</dbReference>
<dbReference type="Pfam" id="PF04117">
    <property type="entry name" value="Mpv17_PMP22"/>
    <property type="match status" value="1"/>
</dbReference>
<name>A0A1S9RS74_PENBI</name>
<evidence type="ECO:0000256" key="6">
    <source>
        <dbReference type="RuleBase" id="RU363053"/>
    </source>
</evidence>
<comment type="caution">
    <text evidence="7">The sequence shown here is derived from an EMBL/GenBank/DDBJ whole genome shotgun (WGS) entry which is preliminary data.</text>
</comment>
<evidence type="ECO:0000256" key="3">
    <source>
        <dbReference type="ARBA" id="ARBA00022692"/>
    </source>
</evidence>
<keyword evidence="5" id="KW-0472">Membrane</keyword>
<evidence type="ECO:0000313" key="7">
    <source>
        <dbReference type="EMBL" id="OOQ88355.1"/>
    </source>
</evidence>
<keyword evidence="3" id="KW-0812">Transmembrane</keyword>
<evidence type="ECO:0000313" key="8">
    <source>
        <dbReference type="Proteomes" id="UP000190744"/>
    </source>
</evidence>
<dbReference type="InterPro" id="IPR007248">
    <property type="entry name" value="Mpv17_PMP22"/>
</dbReference>
<proteinExistence type="inferred from homology"/>
<evidence type="ECO:0000256" key="1">
    <source>
        <dbReference type="ARBA" id="ARBA00004141"/>
    </source>
</evidence>
<reference evidence="8" key="1">
    <citation type="submission" date="2015-09" db="EMBL/GenBank/DDBJ databases">
        <authorList>
            <person name="Fill T.P."/>
            <person name="Baretta J.F."/>
            <person name="de Almeida L.G."/>
            <person name="Rocha M."/>
            <person name="de Souza D.H."/>
            <person name="Malavazi I."/>
            <person name="Cerdeira L.T."/>
            <person name="Hong H."/>
            <person name="Samborskyy M."/>
            <person name="de Vasconcelos A.T."/>
            <person name="Leadlay P."/>
            <person name="Rodrigues-Filho E."/>
        </authorList>
    </citation>
    <scope>NUCLEOTIDE SEQUENCE [LARGE SCALE GENOMIC DNA]</scope>
    <source>
        <strain evidence="8">LaBioMMi 136</strain>
    </source>
</reference>
<sequence>MFRLPNSSLTYHSSSLKREISSQALANRSYLKSRSWRWSNSYSSRRQASSAPPSGVASRLLARSGIGPLLKAYSRTQTQRPYTTQICTSVLIWLCGDLSAQLLFPPEPGDKEDNEDSQKLQQTQGYDPWRTARHLIVGIVASIPSYEWFMFLHRRFNFASGALSLATKVLVQQAVYTPVFNTYFFTTQSLLSGASVEQTLMRLQLALPISIVNGWKVWSGVAIVSFMYIPPQFRSVFSGCVAVAWQSYLSWTNQKVAREVPQKTGKTSIGGVSL</sequence>
<gene>
    <name evidence="7" type="ORF">PEBR_13588</name>
</gene>
<accession>A0A1S9RS74</accession>
<protein>
    <submittedName>
        <fullName evidence="7">Putative integral membrane protein, Mpv17/PMP22 family</fullName>
    </submittedName>
</protein>
<dbReference type="GO" id="GO:0016020">
    <property type="term" value="C:membrane"/>
    <property type="evidence" value="ECO:0007669"/>
    <property type="project" value="UniProtKB-SubCell"/>
</dbReference>
<dbReference type="PANTHER" id="PTHR11266:SF113">
    <property type="entry name" value="MEMBRANE PROTEIN, MPV17_PMP22 FAMILY, PUTATIVE (AFU_ORTHOLOGUE AFUA_1G13840)-RELATED"/>
    <property type="match status" value="1"/>
</dbReference>